<dbReference type="InterPro" id="IPR045895">
    <property type="entry name" value="bHLH91-like"/>
</dbReference>
<accession>A0A922DDV6</accession>
<feature type="region of interest" description="Disordered" evidence="5">
    <location>
        <begin position="362"/>
        <end position="395"/>
    </location>
</feature>
<reference evidence="7" key="1">
    <citation type="submission" date="2021-01" db="EMBL/GenBank/DDBJ databases">
        <authorList>
            <person name="Lovell J.T."/>
            <person name="Bentley N."/>
            <person name="Bhattarai G."/>
            <person name="Jenkins J.W."/>
            <person name="Sreedasyam A."/>
            <person name="Alarcon Y."/>
            <person name="Bock C."/>
            <person name="Boston L."/>
            <person name="Carlson J."/>
            <person name="Cervantes K."/>
            <person name="Clermont K."/>
            <person name="Krom N."/>
            <person name="Kubenka K."/>
            <person name="Mamidi S."/>
            <person name="Mattison C."/>
            <person name="Monteros M."/>
            <person name="Pisani C."/>
            <person name="Plott C."/>
            <person name="Rajasekar S."/>
            <person name="Rhein H.S."/>
            <person name="Rohla C."/>
            <person name="Song M."/>
            <person name="Hilaire R.S."/>
            <person name="Shu S."/>
            <person name="Wells L."/>
            <person name="Wang X."/>
            <person name="Webber J."/>
            <person name="Heerema R.J."/>
            <person name="Klein P."/>
            <person name="Conner P."/>
            <person name="Grauke L."/>
            <person name="Grimwood J."/>
            <person name="Schmutz J."/>
            <person name="Randall J.J."/>
        </authorList>
    </citation>
    <scope>NUCLEOTIDE SEQUENCE</scope>
    <source>
        <tissue evidence="7">Leaf</tissue>
    </source>
</reference>
<dbReference type="GO" id="GO:0046983">
    <property type="term" value="F:protein dimerization activity"/>
    <property type="evidence" value="ECO:0007669"/>
    <property type="project" value="InterPro"/>
</dbReference>
<evidence type="ECO:0000313" key="7">
    <source>
        <dbReference type="EMBL" id="KAG6682579.1"/>
    </source>
</evidence>
<dbReference type="GO" id="GO:0006355">
    <property type="term" value="P:regulation of DNA-templated transcription"/>
    <property type="evidence" value="ECO:0007669"/>
    <property type="project" value="InterPro"/>
</dbReference>
<dbReference type="PANTHER" id="PTHR46834:SF1">
    <property type="entry name" value="TRANSCRIPTION FACTOR BHLH10"/>
    <property type="match status" value="1"/>
</dbReference>
<dbReference type="CDD" id="cd18918">
    <property type="entry name" value="bHLH_AtMYC1_like"/>
    <property type="match status" value="1"/>
</dbReference>
<dbReference type="Proteomes" id="UP000811246">
    <property type="component" value="Chromosome 13"/>
</dbReference>
<gene>
    <name evidence="7" type="ORF">I3842_13G149900</name>
</gene>
<dbReference type="AlphaFoldDB" id="A0A922DDV6"/>
<keyword evidence="4" id="KW-0539">Nucleus</keyword>
<evidence type="ECO:0000256" key="3">
    <source>
        <dbReference type="ARBA" id="ARBA00023163"/>
    </source>
</evidence>
<evidence type="ECO:0000256" key="4">
    <source>
        <dbReference type="ARBA" id="ARBA00023242"/>
    </source>
</evidence>
<evidence type="ECO:0000259" key="6">
    <source>
        <dbReference type="PROSITE" id="PS50888"/>
    </source>
</evidence>
<organism evidence="7 8">
    <name type="scientific">Carya illinoinensis</name>
    <name type="common">Pecan</name>
    <dbReference type="NCBI Taxonomy" id="32201"/>
    <lineage>
        <taxon>Eukaryota</taxon>
        <taxon>Viridiplantae</taxon>
        <taxon>Streptophyta</taxon>
        <taxon>Embryophyta</taxon>
        <taxon>Tracheophyta</taxon>
        <taxon>Spermatophyta</taxon>
        <taxon>Magnoliopsida</taxon>
        <taxon>eudicotyledons</taxon>
        <taxon>Gunneridae</taxon>
        <taxon>Pentapetalae</taxon>
        <taxon>rosids</taxon>
        <taxon>fabids</taxon>
        <taxon>Fagales</taxon>
        <taxon>Juglandaceae</taxon>
        <taxon>Carya</taxon>
    </lineage>
</organism>
<comment type="caution">
    <text evidence="7">The sequence shown here is derived from an EMBL/GenBank/DDBJ whole genome shotgun (WGS) entry which is preliminary data.</text>
</comment>
<dbReference type="SMART" id="SM00353">
    <property type="entry name" value="HLH"/>
    <property type="match status" value="1"/>
</dbReference>
<keyword evidence="3" id="KW-0804">Transcription</keyword>
<dbReference type="GO" id="GO:0048658">
    <property type="term" value="P:anther wall tapetum development"/>
    <property type="evidence" value="ECO:0007669"/>
    <property type="project" value="InterPro"/>
</dbReference>
<proteinExistence type="predicted"/>
<dbReference type="PANTHER" id="PTHR46834">
    <property type="entry name" value="TRANSCRIPTION FACTOR BHLH91"/>
    <property type="match status" value="1"/>
</dbReference>
<evidence type="ECO:0000256" key="1">
    <source>
        <dbReference type="ARBA" id="ARBA00004123"/>
    </source>
</evidence>
<dbReference type="Pfam" id="PF00010">
    <property type="entry name" value="HLH"/>
    <property type="match status" value="1"/>
</dbReference>
<sequence>MYEETGCFDPNPMSEDAVAVAVAEDGFSQTIQNCTHNSFEDNLRLSMEELSYQHNNHNQTSIHDQDAAAAAATAMEIELQQHLGFNMDSSYNGQNHSNTHLVDSSYGVHEMQEMDPFNHHHHHQDQQQQLQQIDIQNGQQSYDYSSLSNSPYPPTPDLLNLFHLPRCSASSLLPNSSISFSNPAQKTTASCQSSQLGFLGDISTGADSAPGTSVLYDPLFHLNLPPQPPLFRQLFGQSLPNGYSLPGSRNGSLFGTGGDEREGNGGVYQDGDVRQFENGVLEFSRDMGCIRKGRDGETKHFTTERERRQNWNDKYKALRSLVPNPTKADRASVVGDAIEYIKELLRTVNELKLLVEKKRCGRERGKRHKAEGEDTAGDVENCNTEPVGDPHDGQSYNGSLRSSWLQRKSKDTEVDVRIIDDEVTIKLVQRKNNCLLFVSKALDELQLDLHHVAGGHIGDFYSFLFNTKIYEGSSVYASSIANKLIEVVDRQCCPAAMNINQPTSSY</sequence>
<dbReference type="GO" id="GO:0005634">
    <property type="term" value="C:nucleus"/>
    <property type="evidence" value="ECO:0007669"/>
    <property type="project" value="UniProtKB-SubCell"/>
</dbReference>
<dbReference type="PROSITE" id="PS50888">
    <property type="entry name" value="BHLH"/>
    <property type="match status" value="1"/>
</dbReference>
<dbReference type="InterPro" id="IPR045896">
    <property type="entry name" value="MYC1-like_bHLH"/>
</dbReference>
<evidence type="ECO:0000256" key="5">
    <source>
        <dbReference type="SAM" id="MobiDB-lite"/>
    </source>
</evidence>
<name>A0A922DDV6_CARIL</name>
<protein>
    <recommendedName>
        <fullName evidence="6">BHLH domain-containing protein</fullName>
    </recommendedName>
</protein>
<dbReference type="EMBL" id="CM031837">
    <property type="protein sequence ID" value="KAG6682579.1"/>
    <property type="molecule type" value="Genomic_DNA"/>
</dbReference>
<keyword evidence="2" id="KW-0805">Transcription regulation</keyword>
<evidence type="ECO:0000256" key="2">
    <source>
        <dbReference type="ARBA" id="ARBA00023015"/>
    </source>
</evidence>
<dbReference type="InterPro" id="IPR011598">
    <property type="entry name" value="bHLH_dom"/>
</dbReference>
<feature type="domain" description="BHLH" evidence="6">
    <location>
        <begin position="295"/>
        <end position="344"/>
    </location>
</feature>
<evidence type="ECO:0000313" key="8">
    <source>
        <dbReference type="Proteomes" id="UP000811246"/>
    </source>
</evidence>
<comment type="subcellular location">
    <subcellularLocation>
        <location evidence="1">Nucleus</location>
    </subcellularLocation>
</comment>